<dbReference type="InterPro" id="IPR011008">
    <property type="entry name" value="Dimeric_a/b-barrel"/>
</dbReference>
<proteinExistence type="predicted"/>
<organism evidence="1 2">
    <name type="scientific">Rhodotorula mucilaginosa</name>
    <name type="common">Yeast</name>
    <name type="synonym">Rhodotorula rubra</name>
    <dbReference type="NCBI Taxonomy" id="5537"/>
    <lineage>
        <taxon>Eukaryota</taxon>
        <taxon>Fungi</taxon>
        <taxon>Dikarya</taxon>
        <taxon>Basidiomycota</taxon>
        <taxon>Pucciniomycotina</taxon>
        <taxon>Microbotryomycetes</taxon>
        <taxon>Sporidiobolales</taxon>
        <taxon>Sporidiobolaceae</taxon>
        <taxon>Rhodotorula</taxon>
    </lineage>
</organism>
<dbReference type="SUPFAM" id="SSF54909">
    <property type="entry name" value="Dimeric alpha+beta barrel"/>
    <property type="match status" value="1"/>
</dbReference>
<evidence type="ECO:0000313" key="1">
    <source>
        <dbReference type="EMBL" id="KAG0664462.1"/>
    </source>
</evidence>
<dbReference type="EMBL" id="PUHQ01000014">
    <property type="protein sequence ID" value="KAG0664462.1"/>
    <property type="molecule type" value="Genomic_DNA"/>
</dbReference>
<keyword evidence="2" id="KW-1185">Reference proteome</keyword>
<evidence type="ECO:0008006" key="3">
    <source>
        <dbReference type="Google" id="ProtNLM"/>
    </source>
</evidence>
<evidence type="ECO:0000313" key="2">
    <source>
        <dbReference type="Proteomes" id="UP000777482"/>
    </source>
</evidence>
<protein>
    <recommendedName>
        <fullName evidence="3">ABM domain-containing protein</fullName>
    </recommendedName>
</protein>
<dbReference type="PANTHER" id="PTHR38052">
    <property type="entry name" value="EXPRESSED PROTEIN"/>
    <property type="match status" value="1"/>
</dbReference>
<dbReference type="PANTHER" id="PTHR38052:SF1">
    <property type="entry name" value="ABM DOMAIN-CONTAINING PROTEIN"/>
    <property type="match status" value="1"/>
</dbReference>
<reference evidence="1 2" key="1">
    <citation type="submission" date="2020-11" db="EMBL/GenBank/DDBJ databases">
        <title>Kefir isolates.</title>
        <authorList>
            <person name="Marcisauskas S."/>
            <person name="Kim Y."/>
            <person name="Blasche S."/>
        </authorList>
    </citation>
    <scope>NUCLEOTIDE SEQUENCE [LARGE SCALE GENOMIC DNA]</scope>
    <source>
        <strain evidence="1 2">KR</strain>
    </source>
</reference>
<comment type="caution">
    <text evidence="1">The sequence shown here is derived from an EMBL/GenBank/DDBJ whole genome shotgun (WGS) entry which is preliminary data.</text>
</comment>
<dbReference type="OrthoDB" id="194076at2759"/>
<gene>
    <name evidence="1" type="ORF">C6P46_001507</name>
</gene>
<dbReference type="Gene3D" id="3.30.70.100">
    <property type="match status" value="1"/>
</dbReference>
<dbReference type="Proteomes" id="UP000777482">
    <property type="component" value="Unassembled WGS sequence"/>
</dbReference>
<accession>A0A9P7B7N3</accession>
<sequence length="78" mass="9446">MKKELRKATSIYSQDKETIGWHVMQHEDNPTKFAIVERFMHKDSSQEEHLSNPYWKEFNPTVEPWLAQPIEILRYNEL</sequence>
<name>A0A9P7B7N3_RHOMI</name>
<dbReference type="AlphaFoldDB" id="A0A9P7B7N3"/>